<organism evidence="7 8">
    <name type="scientific">Salininema proteolyticum</name>
    <dbReference type="NCBI Taxonomy" id="1607685"/>
    <lineage>
        <taxon>Bacteria</taxon>
        <taxon>Bacillati</taxon>
        <taxon>Actinomycetota</taxon>
        <taxon>Actinomycetes</taxon>
        <taxon>Glycomycetales</taxon>
        <taxon>Glycomycetaceae</taxon>
        <taxon>Salininema</taxon>
    </lineage>
</organism>
<dbReference type="PANTHER" id="PTHR30290">
    <property type="entry name" value="PERIPLASMIC BINDING COMPONENT OF ABC TRANSPORTER"/>
    <property type="match status" value="1"/>
</dbReference>
<comment type="caution">
    <text evidence="7">The sequence shown here is derived from an EMBL/GenBank/DDBJ whole genome shotgun (WGS) entry which is preliminary data.</text>
</comment>
<dbReference type="Proteomes" id="UP001595823">
    <property type="component" value="Unassembled WGS sequence"/>
</dbReference>
<keyword evidence="2" id="KW-0813">Transport</keyword>
<dbReference type="SUPFAM" id="SSF53850">
    <property type="entry name" value="Periplasmic binding protein-like II"/>
    <property type="match status" value="1"/>
</dbReference>
<keyword evidence="8" id="KW-1185">Reference proteome</keyword>
<evidence type="ECO:0000256" key="2">
    <source>
        <dbReference type="ARBA" id="ARBA00022448"/>
    </source>
</evidence>
<evidence type="ECO:0000313" key="7">
    <source>
        <dbReference type="EMBL" id="MFC4337273.1"/>
    </source>
</evidence>
<dbReference type="InterPro" id="IPR000914">
    <property type="entry name" value="SBP_5_dom"/>
</dbReference>
<dbReference type="PANTHER" id="PTHR30290:SF9">
    <property type="entry name" value="OLIGOPEPTIDE-BINDING PROTEIN APPA"/>
    <property type="match status" value="1"/>
</dbReference>
<evidence type="ECO:0000259" key="6">
    <source>
        <dbReference type="Pfam" id="PF00496"/>
    </source>
</evidence>
<proteinExistence type="inferred from homology"/>
<protein>
    <submittedName>
        <fullName evidence="7">ABC transporter substrate-binding protein</fullName>
    </submittedName>
</protein>
<evidence type="ECO:0000256" key="1">
    <source>
        <dbReference type="ARBA" id="ARBA00005695"/>
    </source>
</evidence>
<keyword evidence="3 5" id="KW-0732">Signal</keyword>
<dbReference type="RefSeq" id="WP_380624091.1">
    <property type="nucleotide sequence ID" value="NZ_JBHSDK010000028.1"/>
</dbReference>
<dbReference type="Gene3D" id="3.10.105.10">
    <property type="entry name" value="Dipeptide-binding Protein, Domain 3"/>
    <property type="match status" value="1"/>
</dbReference>
<dbReference type="PROSITE" id="PS51257">
    <property type="entry name" value="PROKAR_LIPOPROTEIN"/>
    <property type="match status" value="1"/>
</dbReference>
<dbReference type="Gene3D" id="3.90.76.10">
    <property type="entry name" value="Dipeptide-binding Protein, Domain 1"/>
    <property type="match status" value="1"/>
</dbReference>
<dbReference type="InterPro" id="IPR039424">
    <property type="entry name" value="SBP_5"/>
</dbReference>
<name>A0ABV8U2E4_9ACTN</name>
<feature type="region of interest" description="Disordered" evidence="4">
    <location>
        <begin position="514"/>
        <end position="533"/>
    </location>
</feature>
<sequence length="533" mass="58377">MRRIAKATAGLAVVALAATACAGETKNAGGSDGDPIIFGAGGPVSSLDPIFASDGENLRMTRQVYDTLIEHDGMEMVPGVAESWDQSDDGLDWTFKLREGVKFSDGADLDGEAVCANYERWAAFTGVYPDMTYYWTNLWGAEEDTNFKGCEADGLDVTISIKKYSANYPGVFSLGAFALMSPKAIEQIDDTEATDASKLPAYTQEVGITAGSGAFTIDSWDHNAGEVTLKRNEDYWGEPAKAETIILKSIENEQTRRQALISGEIHGYDLVSPADAADLKEKGFNVPERDPFNILYLGMSQQANEDLQDVEVRKAFAQAIDRQAIVDTIMAPGATTTDQFMPEGVNGYNPDVPAIEHDVEAAKKAIEDAGVAGEEFEFCYPTQVVRPYMPNPEDIFERIKADLEEAGVTISPKPIVWDEFLKDYQQGKCQMYLVGWTGDFNEAYNFVGTWFASESDEWGFDNADIFDTVNAAGSEPDPEKRAELMKEANAEIMEFMPGVPISSSPPSLIFSEEIDPPTTSPLTQENFAEMGWK</sequence>
<evidence type="ECO:0000256" key="4">
    <source>
        <dbReference type="SAM" id="MobiDB-lite"/>
    </source>
</evidence>
<accession>A0ABV8U2E4</accession>
<feature type="chain" id="PRO_5045377370" evidence="5">
    <location>
        <begin position="23"/>
        <end position="533"/>
    </location>
</feature>
<evidence type="ECO:0000256" key="3">
    <source>
        <dbReference type="ARBA" id="ARBA00022729"/>
    </source>
</evidence>
<feature type="domain" description="Solute-binding protein family 5" evidence="6">
    <location>
        <begin position="75"/>
        <end position="454"/>
    </location>
</feature>
<dbReference type="PIRSF" id="PIRSF002741">
    <property type="entry name" value="MppA"/>
    <property type="match status" value="1"/>
</dbReference>
<comment type="similarity">
    <text evidence="1">Belongs to the bacterial solute-binding protein 5 family.</text>
</comment>
<feature type="signal peptide" evidence="5">
    <location>
        <begin position="1"/>
        <end position="22"/>
    </location>
</feature>
<reference evidence="8" key="1">
    <citation type="journal article" date="2019" name="Int. J. Syst. Evol. Microbiol.">
        <title>The Global Catalogue of Microorganisms (GCM) 10K type strain sequencing project: providing services to taxonomists for standard genome sequencing and annotation.</title>
        <authorList>
            <consortium name="The Broad Institute Genomics Platform"/>
            <consortium name="The Broad Institute Genome Sequencing Center for Infectious Disease"/>
            <person name="Wu L."/>
            <person name="Ma J."/>
        </authorList>
    </citation>
    <scope>NUCLEOTIDE SEQUENCE [LARGE SCALE GENOMIC DNA]</scope>
    <source>
        <strain evidence="8">IBRC-M 10908</strain>
    </source>
</reference>
<evidence type="ECO:0000313" key="8">
    <source>
        <dbReference type="Proteomes" id="UP001595823"/>
    </source>
</evidence>
<dbReference type="InterPro" id="IPR030678">
    <property type="entry name" value="Peptide/Ni-bd"/>
</dbReference>
<evidence type="ECO:0000256" key="5">
    <source>
        <dbReference type="SAM" id="SignalP"/>
    </source>
</evidence>
<dbReference type="Pfam" id="PF00496">
    <property type="entry name" value="SBP_bac_5"/>
    <property type="match status" value="1"/>
</dbReference>
<gene>
    <name evidence="7" type="ORF">ACFPET_18905</name>
</gene>
<dbReference type="Gene3D" id="3.40.190.10">
    <property type="entry name" value="Periplasmic binding protein-like II"/>
    <property type="match status" value="1"/>
</dbReference>
<dbReference type="EMBL" id="JBHSDK010000028">
    <property type="protein sequence ID" value="MFC4337273.1"/>
    <property type="molecule type" value="Genomic_DNA"/>
</dbReference>